<sequence length="202" mass="23956">MFLSDSQTLESYESDNVPIHSNEVERSFLIADLALQSKRYDEALLEILSIQDFYQQDLSENQKNILYSSFASIMNQSYMYRLKSLKIYGQGSQDKLQVLFDTSSKYYEKCIVESVRLHPINPIRLQAIINYSEFHIEYNKDQQKVIQAIQQEKIWYDEAFSLYHSDKDQQLTFEQDRESFKLLSQLNSRVMSHQYLLNNKSL</sequence>
<accession>A0A078AGH0</accession>
<evidence type="ECO:0000313" key="2">
    <source>
        <dbReference type="Proteomes" id="UP000039865"/>
    </source>
</evidence>
<dbReference type="AlphaFoldDB" id="A0A078AGH0"/>
<dbReference type="SUPFAM" id="SSF48445">
    <property type="entry name" value="14-3-3 protein"/>
    <property type="match status" value="1"/>
</dbReference>
<organism evidence="1 2">
    <name type="scientific">Stylonychia lemnae</name>
    <name type="common">Ciliate</name>
    <dbReference type="NCBI Taxonomy" id="5949"/>
    <lineage>
        <taxon>Eukaryota</taxon>
        <taxon>Sar</taxon>
        <taxon>Alveolata</taxon>
        <taxon>Ciliophora</taxon>
        <taxon>Intramacronucleata</taxon>
        <taxon>Spirotrichea</taxon>
        <taxon>Stichotrichia</taxon>
        <taxon>Sporadotrichida</taxon>
        <taxon>Oxytrichidae</taxon>
        <taxon>Stylonychinae</taxon>
        <taxon>Stylonychia</taxon>
    </lineage>
</organism>
<proteinExistence type="predicted"/>
<evidence type="ECO:0000313" key="1">
    <source>
        <dbReference type="EMBL" id="CDW80911.1"/>
    </source>
</evidence>
<reference evidence="1 2" key="1">
    <citation type="submission" date="2014-06" db="EMBL/GenBank/DDBJ databases">
        <authorList>
            <person name="Swart Estienne"/>
        </authorList>
    </citation>
    <scope>NUCLEOTIDE SEQUENCE [LARGE SCALE GENOMIC DNA]</scope>
    <source>
        <strain evidence="1 2">130c</strain>
    </source>
</reference>
<gene>
    <name evidence="1" type="primary">Contig11482.g12286</name>
    <name evidence="1" type="ORF">STYLEM_9917</name>
</gene>
<protein>
    <submittedName>
        <fullName evidence="1">Uncharacterized protein</fullName>
    </submittedName>
</protein>
<dbReference type="InterPro" id="IPR036815">
    <property type="entry name" value="14-3-3_dom_sf"/>
</dbReference>
<dbReference type="Gene3D" id="1.20.190.20">
    <property type="entry name" value="14-3-3 domain"/>
    <property type="match status" value="1"/>
</dbReference>
<dbReference type="EMBL" id="CCKQ01009430">
    <property type="protein sequence ID" value="CDW80911.1"/>
    <property type="molecule type" value="Genomic_DNA"/>
</dbReference>
<dbReference type="Proteomes" id="UP000039865">
    <property type="component" value="Unassembled WGS sequence"/>
</dbReference>
<keyword evidence="2" id="KW-1185">Reference proteome</keyword>
<dbReference type="InParanoid" id="A0A078AGH0"/>
<name>A0A078AGH0_STYLE</name>